<dbReference type="PANTHER" id="PTHR13833:SF71">
    <property type="entry name" value="NHL DOMAIN-CONTAINING PROTEIN"/>
    <property type="match status" value="1"/>
</dbReference>
<dbReference type="RefSeq" id="WP_183442325.1">
    <property type="nucleotide sequence ID" value="NZ_JACHXD010000010.1"/>
</dbReference>
<keyword evidence="3" id="KW-1185">Reference proteome</keyword>
<feature type="signal peptide" evidence="1">
    <location>
        <begin position="1"/>
        <end position="22"/>
    </location>
</feature>
<gene>
    <name evidence="2" type="ORF">FHS03_003622</name>
</gene>
<dbReference type="EMBL" id="JACHXD010000010">
    <property type="protein sequence ID" value="MBB3120555.1"/>
    <property type="molecule type" value="Genomic_DNA"/>
</dbReference>
<feature type="chain" id="PRO_5031121624" evidence="1">
    <location>
        <begin position="23"/>
        <end position="699"/>
    </location>
</feature>
<dbReference type="SUPFAM" id="SSF101898">
    <property type="entry name" value="NHL repeat"/>
    <property type="match status" value="1"/>
</dbReference>
<dbReference type="SUPFAM" id="SSF63829">
    <property type="entry name" value="Calcium-dependent phosphotriesterase"/>
    <property type="match status" value="1"/>
</dbReference>
<organism evidence="2 3">
    <name type="scientific">Pseudoduganella violacea</name>
    <dbReference type="NCBI Taxonomy" id="1715466"/>
    <lineage>
        <taxon>Bacteria</taxon>
        <taxon>Pseudomonadati</taxon>
        <taxon>Pseudomonadota</taxon>
        <taxon>Betaproteobacteria</taxon>
        <taxon>Burkholderiales</taxon>
        <taxon>Oxalobacteraceae</taxon>
        <taxon>Telluria group</taxon>
        <taxon>Pseudoduganella</taxon>
    </lineage>
</organism>
<dbReference type="PANTHER" id="PTHR13833">
    <property type="match status" value="1"/>
</dbReference>
<evidence type="ECO:0000313" key="3">
    <source>
        <dbReference type="Proteomes" id="UP000541535"/>
    </source>
</evidence>
<accession>A0A7W5BE58</accession>
<evidence type="ECO:0000313" key="2">
    <source>
        <dbReference type="EMBL" id="MBB3120555.1"/>
    </source>
</evidence>
<dbReference type="PROSITE" id="PS51257">
    <property type="entry name" value="PROKAR_LIPOPROTEIN"/>
    <property type="match status" value="1"/>
</dbReference>
<dbReference type="Proteomes" id="UP000541535">
    <property type="component" value="Unassembled WGS sequence"/>
</dbReference>
<sequence length="699" mass="71184">MKCHIIKTALALSLLALLAACGGGGGDTPTVIAPQPPTPQPAPEITLSAPAELVLAAGKPVTVDAKLSIPGAISWTLNPAIGTLSGNGNSAVYTPPATLAEKIRVTVLATSGSSAKSVNIMVYPNPGTPGISLVAGSGAGKVVVDGQGTDARLRNVSAMVADDQGNVYVNDANVLRQVTPAGAVRTIKEFTLQTSDGSTTGYFPQLQGIAYADGKLYAATAWRGTLSIQRVDSKGGVSKVIELPARKAAPGGMLADTGGQFYLRYENDIVRVAADGKVTVLAGREGASDGVDGAGETARFRALRDFALDQDSNLYVLDSASVRKITPGGQVNIVAGTLGAGNGAAVNGDGAAARFGNPQSFAFDTLGKLLILDRSGATPTAFAIRTLTAEGKVSTLLKGSDPAAGSASSVLRVGSGGAVFIGAGGRIDSVKAGGIGALAGMEDSSATSVDGVGSAARFERPAFLAADGAGNLYVTDMLSRNSGPDKVTTHLVLRKITPNGTVSTVVNQSVGTPSGIMADSAGNIYVATYAPGRTDSKPPYSGALYRVTPAGVLELVAGQPVAAPELRDGPGLQARFNQPYLDAIDAENNLYVQDKDPASGKTVWRKISPNGVVSTLDQWHGVQMKAPDGLVYKYNLVGQIVRVNADGSNTELTNHGLGATEAGPLPGRLSPVGHRPVPYGPYALAVIAGSAIYKVVLPH</sequence>
<dbReference type="InterPro" id="IPR011042">
    <property type="entry name" value="6-blade_b-propeller_TolB-like"/>
</dbReference>
<keyword evidence="1" id="KW-0732">Signal</keyword>
<dbReference type="AlphaFoldDB" id="A0A7W5BE58"/>
<name>A0A7W5BE58_9BURK</name>
<reference evidence="2 3" key="1">
    <citation type="submission" date="2020-08" db="EMBL/GenBank/DDBJ databases">
        <title>Genomic Encyclopedia of Type Strains, Phase III (KMG-III): the genomes of soil and plant-associated and newly described type strains.</title>
        <authorList>
            <person name="Whitman W."/>
        </authorList>
    </citation>
    <scope>NUCLEOTIDE SEQUENCE [LARGE SCALE GENOMIC DNA]</scope>
    <source>
        <strain evidence="2 3">CECT 8897</strain>
    </source>
</reference>
<comment type="caution">
    <text evidence="2">The sequence shown here is derived from an EMBL/GenBank/DDBJ whole genome shotgun (WGS) entry which is preliminary data.</text>
</comment>
<evidence type="ECO:0000256" key="1">
    <source>
        <dbReference type="SAM" id="SignalP"/>
    </source>
</evidence>
<proteinExistence type="predicted"/>
<protein>
    <submittedName>
        <fullName evidence="2">Sugar lactone lactonase YvrE</fullName>
    </submittedName>
</protein>
<dbReference type="Gene3D" id="2.120.10.30">
    <property type="entry name" value="TolB, C-terminal domain"/>
    <property type="match status" value="4"/>
</dbReference>